<reference evidence="2" key="1">
    <citation type="submission" date="2018-12" db="EMBL/GenBank/DDBJ databases">
        <authorList>
            <person name="Will S."/>
            <person name="Neumann-Schaal M."/>
            <person name="Henke P."/>
        </authorList>
    </citation>
    <scope>NUCLEOTIDE SEQUENCE</scope>
    <source>
        <strain evidence="2">PCC 7102</strain>
    </source>
</reference>
<proteinExistence type="predicted"/>
<accession>A0A433VE96</accession>
<feature type="domain" description="NACHT" evidence="1">
    <location>
        <begin position="446"/>
        <end position="565"/>
    </location>
</feature>
<dbReference type="InterPro" id="IPR007111">
    <property type="entry name" value="NACHT_NTPase"/>
</dbReference>
<protein>
    <recommendedName>
        <fullName evidence="1">NACHT domain-containing protein</fullName>
    </recommendedName>
</protein>
<organism evidence="2 3">
    <name type="scientific">Dulcicalothrix desertica PCC 7102</name>
    <dbReference type="NCBI Taxonomy" id="232991"/>
    <lineage>
        <taxon>Bacteria</taxon>
        <taxon>Bacillati</taxon>
        <taxon>Cyanobacteriota</taxon>
        <taxon>Cyanophyceae</taxon>
        <taxon>Nostocales</taxon>
        <taxon>Calotrichaceae</taxon>
        <taxon>Dulcicalothrix</taxon>
    </lineage>
</organism>
<dbReference type="InterPro" id="IPR027417">
    <property type="entry name" value="P-loop_NTPase"/>
</dbReference>
<dbReference type="PANTHER" id="PTHR46844:SF1">
    <property type="entry name" value="SLR5058 PROTEIN"/>
    <property type="match status" value="1"/>
</dbReference>
<name>A0A433VE96_9CYAN</name>
<reference evidence="2" key="2">
    <citation type="journal article" date="2019" name="Genome Biol. Evol.">
        <title>Day and night: Metabolic profiles and evolutionary relationships of six axenic non-marine cyanobacteria.</title>
        <authorList>
            <person name="Will S.E."/>
            <person name="Henke P."/>
            <person name="Boedeker C."/>
            <person name="Huang S."/>
            <person name="Brinkmann H."/>
            <person name="Rohde M."/>
            <person name="Jarek M."/>
            <person name="Friedl T."/>
            <person name="Seufert S."/>
            <person name="Schumacher M."/>
            <person name="Overmann J."/>
            <person name="Neumann-Schaal M."/>
            <person name="Petersen J."/>
        </authorList>
    </citation>
    <scope>NUCLEOTIDE SEQUENCE [LARGE SCALE GENOMIC DNA]</scope>
    <source>
        <strain evidence="2">PCC 7102</strain>
    </source>
</reference>
<dbReference type="InterPro" id="IPR024983">
    <property type="entry name" value="CHAT_dom"/>
</dbReference>
<dbReference type="EMBL" id="RSCL01000011">
    <property type="protein sequence ID" value="RUT04408.1"/>
    <property type="molecule type" value="Genomic_DNA"/>
</dbReference>
<keyword evidence="3" id="KW-1185">Reference proteome</keyword>
<dbReference type="AlphaFoldDB" id="A0A433VE96"/>
<dbReference type="PANTHER" id="PTHR46844">
    <property type="entry name" value="SLR5058 PROTEIN"/>
    <property type="match status" value="1"/>
</dbReference>
<evidence type="ECO:0000313" key="2">
    <source>
        <dbReference type="EMBL" id="RUT04408.1"/>
    </source>
</evidence>
<evidence type="ECO:0000259" key="1">
    <source>
        <dbReference type="PROSITE" id="PS50837"/>
    </source>
</evidence>
<dbReference type="PROSITE" id="PS50837">
    <property type="entry name" value="NACHT"/>
    <property type="match status" value="1"/>
</dbReference>
<dbReference type="Gene3D" id="3.40.50.300">
    <property type="entry name" value="P-loop containing nucleotide triphosphate hydrolases"/>
    <property type="match status" value="1"/>
</dbReference>
<dbReference type="Pfam" id="PF22727">
    <property type="entry name" value="NCH2"/>
    <property type="match status" value="1"/>
</dbReference>
<dbReference type="SUPFAM" id="SSF52540">
    <property type="entry name" value="P-loop containing nucleoside triphosphate hydrolases"/>
    <property type="match status" value="1"/>
</dbReference>
<sequence length="1071" mass="124781">MEKGNLKDGFSPVTAQLWENNSRPIKFTGSLPAAPEIYELYKHFKLIYKALYNRFGSHLRIKINSTDLNNISEVGFSQIQEQLYEAINSWLNSDSFRPIDQKLREKLALDEEFQVIIEANDILLQRLPWHLWNFVEHYQLCEVAVSTSKYERVKALRKPKKNQVRILAILGDSQGIDVQQDRNILEQLPRASTVFLVEPSRQELDKWLWDEQGWDILFFAGHSHSQGNKGQIYINQTSSLKISELKNALTHAVSRGLKIAIFNSCDGLGLAQELSDLHIPQIVVMREEIPDFVAQEFVKYFLGAFSSGQSFYLAVRYARLRLQGLEDEFPGASWLPMIYQNPAEHTLNWQELCINLANVDTSIEDLREKIKLYIQERLSYIRVLDMANPINLGYIYTNVNVLHIITKHRRLEIEDLLKDAETLDRVDLSSRTRERLPGYEAVQRYNKLIVLGKPGAGKTTFLKYLAIQCIYNNLQNNCIPIFISLKNFAETLEKLNILEYITQELSLLEITNANVKVEQLLRQGKLLLLLDGLDEVREEHTKRVIQQIQEISDRFYNNKFILTCRIAANEYVFERFTEVELADFDEEQIVIFAKNWFSTHNTSTKAEHFIQKLKQNKSIQELATNPLLLTLLCLAFGDKETFPKKLSQLYQEALRLLLKQWDAKIYHERQQVCKKLSVKHKEDLLCQIALKTFEQGAYFFEQELVEEYIADFISNLRDIDPGPELLRLNSETVLKSIEAQHGLLIEQAKGIYSFSHLTFQEYFVARAIKQRSDLEKLVEHITQTNWQEIFLLTTEMLTSPDNLLHLMKQRVDALLATDEYLTKFHSWVNEKASSVKAPYTPAAVRAFYCNVVHDLDHDLIYNIVFDSGIDFTLTRNIVYILAHNPIIDINTDLKRAITFAYCLNLNNDRERAIAFEHGFKDDCDIDYYLLTRVLDIEIALDIVLVRILEITSQYVSNFDTTNYYVSDTDDTLQNQLQQLKDQLLTNESHSPEYKQWWEKNGTIWIQQLRAIAIQHRNIGFDWQFSDSQKELLKQYYNASRLLLNCLNSNCNVSKLKRREILDTLLLPFSKK</sequence>
<dbReference type="Proteomes" id="UP000271624">
    <property type="component" value="Unassembled WGS sequence"/>
</dbReference>
<dbReference type="InterPro" id="IPR054501">
    <property type="entry name" value="NCH2"/>
</dbReference>
<dbReference type="Pfam" id="PF05729">
    <property type="entry name" value="NACHT"/>
    <property type="match status" value="1"/>
</dbReference>
<dbReference type="Pfam" id="PF12770">
    <property type="entry name" value="CHAT"/>
    <property type="match status" value="1"/>
</dbReference>
<evidence type="ECO:0000313" key="3">
    <source>
        <dbReference type="Proteomes" id="UP000271624"/>
    </source>
</evidence>
<gene>
    <name evidence="2" type="ORF">DSM106972_046360</name>
</gene>
<comment type="caution">
    <text evidence="2">The sequence shown here is derived from an EMBL/GenBank/DDBJ whole genome shotgun (WGS) entry which is preliminary data.</text>
</comment>